<gene>
    <name evidence="2" type="ORF">DV20_29695</name>
</gene>
<reference evidence="2 3" key="1">
    <citation type="submission" date="2014-05" db="EMBL/GenBank/DDBJ databases">
        <title>Draft genome sequence of Amycolatopsis rifamycinica DSM 46095.</title>
        <authorList>
            <person name="Lal R."/>
            <person name="Saxena A."/>
            <person name="Kumari R."/>
            <person name="Mukherjee U."/>
            <person name="Singh P."/>
            <person name="Sangwan N."/>
            <person name="Mahato N.K."/>
        </authorList>
    </citation>
    <scope>NUCLEOTIDE SEQUENCE [LARGE SCALE GENOMIC DNA]</scope>
    <source>
        <strain evidence="2 3">DSM 46095</strain>
    </source>
</reference>
<dbReference type="AlphaFoldDB" id="A0A066TUD0"/>
<comment type="caution">
    <text evidence="2">The sequence shown here is derived from an EMBL/GenBank/DDBJ whole genome shotgun (WGS) entry which is preliminary data.</text>
</comment>
<dbReference type="Proteomes" id="UP000027345">
    <property type="component" value="Unassembled WGS sequence"/>
</dbReference>
<protein>
    <submittedName>
        <fullName evidence="2">Uncharacterized protein</fullName>
    </submittedName>
</protein>
<dbReference type="STRING" id="287986.DV20_29695"/>
<feature type="compositionally biased region" description="Low complexity" evidence="1">
    <location>
        <begin position="59"/>
        <end position="71"/>
    </location>
</feature>
<keyword evidence="3" id="KW-1185">Reference proteome</keyword>
<name>A0A066TUD0_9PSEU</name>
<proteinExistence type="predicted"/>
<accession>A0A066TUD0</accession>
<dbReference type="EMBL" id="JMQI01000062">
    <property type="protein sequence ID" value="KDN18766.1"/>
    <property type="molecule type" value="Genomic_DNA"/>
</dbReference>
<evidence type="ECO:0000313" key="3">
    <source>
        <dbReference type="Proteomes" id="UP000027345"/>
    </source>
</evidence>
<sequence length="115" mass="12158">MPLLVARAIETPGLPVAAGPAETTAPPLPVARMADQSTPDPPPSPVVQRDPEPAPAAPPAVVAAPTAVAAVSPPPQPQPETEELVKKLFDPLLRRLKTELRLDRERRGALTDRPH</sequence>
<evidence type="ECO:0000313" key="2">
    <source>
        <dbReference type="EMBL" id="KDN18766.1"/>
    </source>
</evidence>
<feature type="region of interest" description="Disordered" evidence="1">
    <location>
        <begin position="11"/>
        <end position="82"/>
    </location>
</feature>
<dbReference type="eggNOG" id="ENOG5033DZR">
    <property type="taxonomic scope" value="Bacteria"/>
</dbReference>
<organism evidence="2 3">
    <name type="scientific">Amycolatopsis rifamycinica</name>
    <dbReference type="NCBI Taxonomy" id="287986"/>
    <lineage>
        <taxon>Bacteria</taxon>
        <taxon>Bacillati</taxon>
        <taxon>Actinomycetota</taxon>
        <taxon>Actinomycetes</taxon>
        <taxon>Pseudonocardiales</taxon>
        <taxon>Pseudonocardiaceae</taxon>
        <taxon>Amycolatopsis</taxon>
    </lineage>
</organism>
<evidence type="ECO:0000256" key="1">
    <source>
        <dbReference type="SAM" id="MobiDB-lite"/>
    </source>
</evidence>